<dbReference type="Gene3D" id="3.90.1210.10">
    <property type="entry name" value="Antifreeze-like/N-acetylneuraminic acid synthase C-terminal domain"/>
    <property type="match status" value="1"/>
</dbReference>
<evidence type="ECO:0000256" key="1">
    <source>
        <dbReference type="SAM" id="Phobius"/>
    </source>
</evidence>
<name>A0A1G9WQD9_9BACI</name>
<keyword evidence="1" id="KW-0812">Transmembrane</keyword>
<keyword evidence="1" id="KW-0472">Membrane</keyword>
<gene>
    <name evidence="3" type="ORF">SAMN05216498_0833</name>
</gene>
<dbReference type="Proteomes" id="UP000199334">
    <property type="component" value="Unassembled WGS sequence"/>
</dbReference>
<reference evidence="3 4" key="1">
    <citation type="submission" date="2016-10" db="EMBL/GenBank/DDBJ databases">
        <authorList>
            <person name="de Groot N.N."/>
        </authorList>
    </citation>
    <scope>NUCLEOTIDE SEQUENCE [LARGE SCALE GENOMIC DNA]</scope>
    <source>
        <strain evidence="3 4">CGMCC 1.3442</strain>
    </source>
</reference>
<feature type="domain" description="SAF" evidence="2">
    <location>
        <begin position="39"/>
        <end position="101"/>
    </location>
</feature>
<evidence type="ECO:0000313" key="3">
    <source>
        <dbReference type="EMBL" id="SDM86335.1"/>
    </source>
</evidence>
<evidence type="ECO:0000313" key="4">
    <source>
        <dbReference type="Proteomes" id="UP000199334"/>
    </source>
</evidence>
<dbReference type="Pfam" id="PF08666">
    <property type="entry name" value="SAF"/>
    <property type="match status" value="1"/>
</dbReference>
<organism evidence="3 4">
    <name type="scientific">Tenuibacillus multivorans</name>
    <dbReference type="NCBI Taxonomy" id="237069"/>
    <lineage>
        <taxon>Bacteria</taxon>
        <taxon>Bacillati</taxon>
        <taxon>Bacillota</taxon>
        <taxon>Bacilli</taxon>
        <taxon>Bacillales</taxon>
        <taxon>Bacillaceae</taxon>
        <taxon>Tenuibacillus</taxon>
    </lineage>
</organism>
<protein>
    <submittedName>
        <fullName evidence="3">Pilus assembly protein CpaB</fullName>
    </submittedName>
</protein>
<dbReference type="InterPro" id="IPR031571">
    <property type="entry name" value="RcpC_dom"/>
</dbReference>
<keyword evidence="4" id="KW-1185">Reference proteome</keyword>
<keyword evidence="1" id="KW-1133">Transmembrane helix</keyword>
<dbReference type="AlphaFoldDB" id="A0A1G9WQD9"/>
<proteinExistence type="predicted"/>
<feature type="transmembrane region" description="Helical" evidence="1">
    <location>
        <begin position="5"/>
        <end position="23"/>
    </location>
</feature>
<dbReference type="EMBL" id="FNIG01000001">
    <property type="protein sequence ID" value="SDM86335.1"/>
    <property type="molecule type" value="Genomic_DNA"/>
</dbReference>
<dbReference type="RefSeq" id="WP_093855339.1">
    <property type="nucleotide sequence ID" value="NZ_BJVZ01000018.1"/>
</dbReference>
<dbReference type="InterPro" id="IPR013974">
    <property type="entry name" value="SAF"/>
</dbReference>
<dbReference type="InterPro" id="IPR017592">
    <property type="entry name" value="Pilus_assmbl_Flp-typ_CpaB"/>
</dbReference>
<accession>A0A1G9WQD9</accession>
<dbReference type="SMART" id="SM00858">
    <property type="entry name" value="SAF"/>
    <property type="match status" value="1"/>
</dbReference>
<dbReference type="OrthoDB" id="1757906at2"/>
<dbReference type="NCBIfam" id="TIGR03177">
    <property type="entry name" value="pilus_cpaB"/>
    <property type="match status" value="1"/>
</dbReference>
<dbReference type="CDD" id="cd11614">
    <property type="entry name" value="SAF_CpaB_FlgA_like"/>
    <property type="match status" value="1"/>
</dbReference>
<dbReference type="STRING" id="237069.SAMN05216498_0833"/>
<dbReference type="Pfam" id="PF16976">
    <property type="entry name" value="RcpC"/>
    <property type="match status" value="1"/>
</dbReference>
<sequence>MQSRIFFLLAILMGIITTAIFFYTNQNNEPAPVEETPVTEVVVLTNDVSENQRLTGEDVTLKAIPKDQAHAATLSSVDDVQGKFATAGMVEGEVVLSHRLKSSKEEQRLVSRKVRDGYRAVSIDTDMVRSVTNLIEPEDYVDVIFTYQIEDEAEGEGGNTEISSRLTSGISENLLDASESVILLEEIRVLSVGRKMVTNPNGGDYVEYSQVTLELPPRDVVALVNASEQGSIHLALHSRIVPEEEAEDSEE</sequence>
<evidence type="ECO:0000259" key="2">
    <source>
        <dbReference type="SMART" id="SM00858"/>
    </source>
</evidence>